<dbReference type="GO" id="GO:0005737">
    <property type="term" value="C:cytoplasm"/>
    <property type="evidence" value="ECO:0007669"/>
    <property type="project" value="TreeGrafter"/>
</dbReference>
<dbReference type="Proteomes" id="UP000593567">
    <property type="component" value="Unassembled WGS sequence"/>
</dbReference>
<keyword evidence="2 6" id="KW-0812">Transmembrane</keyword>
<dbReference type="PANTHER" id="PTHR34441:SF1">
    <property type="entry name" value="MOTILE SPERM DOMAIN-CONTAINING 1"/>
    <property type="match status" value="1"/>
</dbReference>
<evidence type="ECO:0000256" key="5">
    <source>
        <dbReference type="SAM" id="MobiDB-lite"/>
    </source>
</evidence>
<keyword evidence="3 6" id="KW-1133">Transmembrane helix</keyword>
<organism evidence="8 9">
    <name type="scientific">Bugula neritina</name>
    <name type="common">Brown bryozoan</name>
    <name type="synonym">Sertularia neritina</name>
    <dbReference type="NCBI Taxonomy" id="10212"/>
    <lineage>
        <taxon>Eukaryota</taxon>
        <taxon>Metazoa</taxon>
        <taxon>Spiralia</taxon>
        <taxon>Lophotrochozoa</taxon>
        <taxon>Bryozoa</taxon>
        <taxon>Gymnolaemata</taxon>
        <taxon>Cheilostomatida</taxon>
        <taxon>Flustrina</taxon>
        <taxon>Buguloidea</taxon>
        <taxon>Bugulidae</taxon>
        <taxon>Bugula</taxon>
    </lineage>
</organism>
<protein>
    <recommendedName>
        <fullName evidence="7">MSP domain-containing protein</fullName>
    </recommendedName>
</protein>
<proteinExistence type="predicted"/>
<feature type="transmembrane region" description="Helical" evidence="6">
    <location>
        <begin position="167"/>
        <end position="184"/>
    </location>
</feature>
<reference evidence="8" key="1">
    <citation type="submission" date="2020-06" db="EMBL/GenBank/DDBJ databases">
        <title>Draft genome of Bugula neritina, a colonial animal packing powerful symbionts and potential medicines.</title>
        <authorList>
            <person name="Rayko M."/>
        </authorList>
    </citation>
    <scope>NUCLEOTIDE SEQUENCE [LARGE SCALE GENOMIC DNA]</scope>
    <source>
        <strain evidence="8">Kwan_BN1</strain>
    </source>
</reference>
<feature type="region of interest" description="Disordered" evidence="5">
    <location>
        <begin position="123"/>
        <end position="163"/>
    </location>
</feature>
<comment type="subcellular location">
    <subcellularLocation>
        <location evidence="1">Membrane</location>
        <topology evidence="1">Multi-pass membrane protein</topology>
    </subcellularLocation>
</comment>
<dbReference type="SUPFAM" id="SSF49354">
    <property type="entry name" value="PapD-like"/>
    <property type="match status" value="1"/>
</dbReference>
<evidence type="ECO:0000256" key="3">
    <source>
        <dbReference type="ARBA" id="ARBA00022989"/>
    </source>
</evidence>
<dbReference type="InterPro" id="IPR008962">
    <property type="entry name" value="PapD-like_sf"/>
</dbReference>
<comment type="caution">
    <text evidence="8">The sequence shown here is derived from an EMBL/GenBank/DDBJ whole genome shotgun (WGS) entry which is preliminary data.</text>
</comment>
<dbReference type="Pfam" id="PF00635">
    <property type="entry name" value="Motile_Sperm"/>
    <property type="match status" value="1"/>
</dbReference>
<feature type="transmembrane region" description="Helical" evidence="6">
    <location>
        <begin position="204"/>
        <end position="221"/>
    </location>
</feature>
<evidence type="ECO:0000256" key="2">
    <source>
        <dbReference type="ARBA" id="ARBA00022692"/>
    </source>
</evidence>
<evidence type="ECO:0000256" key="4">
    <source>
        <dbReference type="ARBA" id="ARBA00023136"/>
    </source>
</evidence>
<evidence type="ECO:0000256" key="1">
    <source>
        <dbReference type="ARBA" id="ARBA00004141"/>
    </source>
</evidence>
<dbReference type="PANTHER" id="PTHR34441">
    <property type="entry name" value="MOTILE SPERM DOMAIN-CONTAINING PROTEIN 1"/>
    <property type="match status" value="1"/>
</dbReference>
<evidence type="ECO:0000256" key="6">
    <source>
        <dbReference type="SAM" id="Phobius"/>
    </source>
</evidence>
<dbReference type="OrthoDB" id="10022288at2759"/>
<keyword evidence="9" id="KW-1185">Reference proteome</keyword>
<evidence type="ECO:0000313" key="9">
    <source>
        <dbReference type="Proteomes" id="UP000593567"/>
    </source>
</evidence>
<dbReference type="Gene3D" id="2.60.40.10">
    <property type="entry name" value="Immunoglobulins"/>
    <property type="match status" value="1"/>
</dbReference>
<dbReference type="EMBL" id="VXIV02003051">
    <property type="protein sequence ID" value="KAF6021386.1"/>
    <property type="molecule type" value="Genomic_DNA"/>
</dbReference>
<evidence type="ECO:0000259" key="7">
    <source>
        <dbReference type="Pfam" id="PF00635"/>
    </source>
</evidence>
<gene>
    <name evidence="8" type="ORF">EB796_020309</name>
</gene>
<keyword evidence="4 6" id="KW-0472">Membrane</keyword>
<feature type="compositionally biased region" description="Basic and acidic residues" evidence="5">
    <location>
        <begin position="149"/>
        <end position="159"/>
    </location>
</feature>
<dbReference type="GO" id="GO:0016020">
    <property type="term" value="C:membrane"/>
    <property type="evidence" value="ECO:0007669"/>
    <property type="project" value="UniProtKB-SubCell"/>
</dbReference>
<dbReference type="InterPro" id="IPR039283">
    <property type="entry name" value="MOSPD1/3"/>
</dbReference>
<dbReference type="AlphaFoldDB" id="A0A7J7J6U8"/>
<name>A0A7J7J6U8_BUGNE</name>
<accession>A0A7J7J6U8</accession>
<sequence length="223" mass="25751">MARLNDFLPVFIFPQKLEFFMDDVTTFKSTLSIYNPYNFPLRYKLKRSVKEENKYQVSEPEGVVKSHCCVDLVIRHQQPYLENVGTKDVFRIKIIRDSDKKHIAQQDVPATLYRSRDEHLQAAGVNRQGDIRRPGASRQTESRVTPPRETPDQAHHSSDSDGVPPQLDPLVVIIGLVCLLVLALPYQGEDNYYLPEYVRTTESYRLSAAFFLGMVVLYIFIKR</sequence>
<evidence type="ECO:0000313" key="8">
    <source>
        <dbReference type="EMBL" id="KAF6021386.1"/>
    </source>
</evidence>
<dbReference type="InterPro" id="IPR000535">
    <property type="entry name" value="MSP_dom"/>
</dbReference>
<feature type="domain" description="MSP" evidence="7">
    <location>
        <begin position="10"/>
        <end position="102"/>
    </location>
</feature>
<dbReference type="InterPro" id="IPR013783">
    <property type="entry name" value="Ig-like_fold"/>
</dbReference>